<protein>
    <submittedName>
        <fullName evidence="5">tRNA/rRNA methyltransferase (SpoU)</fullName>
    </submittedName>
</protein>
<dbReference type="InterPro" id="IPR051259">
    <property type="entry name" value="rRNA_Methyltransferase"/>
</dbReference>
<dbReference type="Gene3D" id="3.30.1330.30">
    <property type="match status" value="1"/>
</dbReference>
<dbReference type="AlphaFoldDB" id="C7RDV1"/>
<name>C7RDV1_ANAPD</name>
<feature type="domain" description="RNA 2-O ribose methyltransferase substrate binding" evidence="4">
    <location>
        <begin position="30"/>
        <end position="94"/>
    </location>
</feature>
<dbReference type="InterPro" id="IPR013123">
    <property type="entry name" value="SpoU_subst-bd"/>
</dbReference>
<dbReference type="Proteomes" id="UP000002294">
    <property type="component" value="Chromosome"/>
</dbReference>
<dbReference type="Pfam" id="PF00588">
    <property type="entry name" value="SpoU_methylase"/>
    <property type="match status" value="1"/>
</dbReference>
<dbReference type="InterPro" id="IPR029028">
    <property type="entry name" value="Alpha/beta_knot_MTases"/>
</dbReference>
<dbReference type="RefSeq" id="WP_015778263.1">
    <property type="nucleotide sequence ID" value="NC_013171.1"/>
</dbReference>
<dbReference type="KEGG" id="apr:Apre_1341"/>
<dbReference type="Gene3D" id="3.40.1280.10">
    <property type="match status" value="1"/>
</dbReference>
<dbReference type="InterPro" id="IPR053888">
    <property type="entry name" value="MRM3-like_sub_bind"/>
</dbReference>
<comment type="similarity">
    <text evidence="1">Belongs to the class IV-like SAM-binding methyltransferase superfamily. RNA methyltransferase TrmH family.</text>
</comment>
<accession>C7RDV1</accession>
<keyword evidence="3" id="KW-0808">Transferase</keyword>
<sequence>MIIKSQANPKFKLIKKLRNKKYRDKEGLFVIESRKLIEEAIKSNADIDFLFLREGISFEGNIPYLVFDENLFAKLSELKSPDGYAAVIRKKEACDLKSDRILLLDHISDPGNMGTIIRSAEAFGFSDIILTKGCVDIYNEKCLRASMGSVFRENIVELSLEEIRKLKKNYRFLSSHMEGIDVRKYDSSNDSIILAIGNEANGLSEDIRKLTDDFIKISMQGKIESLNAAIAASIMMNTLGY</sequence>
<evidence type="ECO:0000313" key="6">
    <source>
        <dbReference type="Proteomes" id="UP000002294"/>
    </source>
</evidence>
<organism evidence="5 6">
    <name type="scientific">Anaerococcus prevotii (strain ATCC 9321 / DSM 20548 / JCM 6508 / NCTC 11806 / PC1)</name>
    <name type="common">Peptostreptococcus prevotii</name>
    <name type="synonym">Peptococcus prevotii</name>
    <dbReference type="NCBI Taxonomy" id="525919"/>
    <lineage>
        <taxon>Bacteria</taxon>
        <taxon>Bacillati</taxon>
        <taxon>Bacillota</taxon>
        <taxon>Tissierellia</taxon>
        <taxon>Tissierellales</taxon>
        <taxon>Peptoniphilaceae</taxon>
        <taxon>Anaerococcus</taxon>
    </lineage>
</organism>
<evidence type="ECO:0000313" key="5">
    <source>
        <dbReference type="EMBL" id="ACV29364.1"/>
    </source>
</evidence>
<dbReference type="OrthoDB" id="9785673at2"/>
<dbReference type="GO" id="GO:0032259">
    <property type="term" value="P:methylation"/>
    <property type="evidence" value="ECO:0007669"/>
    <property type="project" value="UniProtKB-KW"/>
</dbReference>
<dbReference type="CDD" id="cd18095">
    <property type="entry name" value="SpoU-like_rRNA-MTase"/>
    <property type="match status" value="1"/>
</dbReference>
<dbReference type="eggNOG" id="COG0566">
    <property type="taxonomic scope" value="Bacteria"/>
</dbReference>
<proteinExistence type="inferred from homology"/>
<dbReference type="GO" id="GO:0008173">
    <property type="term" value="F:RNA methyltransferase activity"/>
    <property type="evidence" value="ECO:0007669"/>
    <property type="project" value="InterPro"/>
</dbReference>
<evidence type="ECO:0000256" key="2">
    <source>
        <dbReference type="ARBA" id="ARBA00022603"/>
    </source>
</evidence>
<dbReference type="Pfam" id="PF22435">
    <property type="entry name" value="MRM3-like_sub_bind"/>
    <property type="match status" value="1"/>
</dbReference>
<evidence type="ECO:0000256" key="3">
    <source>
        <dbReference type="ARBA" id="ARBA00022679"/>
    </source>
</evidence>
<dbReference type="InterPro" id="IPR029064">
    <property type="entry name" value="Ribosomal_eL30-like_sf"/>
</dbReference>
<dbReference type="GO" id="GO:0005737">
    <property type="term" value="C:cytoplasm"/>
    <property type="evidence" value="ECO:0007669"/>
    <property type="project" value="UniProtKB-ARBA"/>
</dbReference>
<keyword evidence="2 5" id="KW-0489">Methyltransferase</keyword>
<dbReference type="SMART" id="SM00967">
    <property type="entry name" value="SpoU_sub_bind"/>
    <property type="match status" value="1"/>
</dbReference>
<dbReference type="PANTHER" id="PTHR43191:SF2">
    <property type="entry name" value="RRNA METHYLTRANSFERASE 3, MITOCHONDRIAL"/>
    <property type="match status" value="1"/>
</dbReference>
<dbReference type="SUPFAM" id="SSF75217">
    <property type="entry name" value="alpha/beta knot"/>
    <property type="match status" value="1"/>
</dbReference>
<dbReference type="EMBL" id="CP001708">
    <property type="protein sequence ID" value="ACV29364.1"/>
    <property type="molecule type" value="Genomic_DNA"/>
</dbReference>
<reference evidence="5 6" key="1">
    <citation type="journal article" date="2009" name="Stand. Genomic Sci.">
        <title>Complete genome sequence of Anaerococcus prevotii type strain (PC1).</title>
        <authorList>
            <person name="Labutti K."/>
            <person name="Pukall R."/>
            <person name="Steenblock K."/>
            <person name="Glavina Del Rio T."/>
            <person name="Tice H."/>
            <person name="Copeland A."/>
            <person name="Cheng J.F."/>
            <person name="Lucas S."/>
            <person name="Chen F."/>
            <person name="Nolan M."/>
            <person name="Bruce D."/>
            <person name="Goodwin L."/>
            <person name="Pitluck S."/>
            <person name="Ivanova N."/>
            <person name="Mavromatis K."/>
            <person name="Ovchinnikova G."/>
            <person name="Pati A."/>
            <person name="Chen A."/>
            <person name="Palaniappan K."/>
            <person name="Land M."/>
            <person name="Hauser L."/>
            <person name="Chang Y.J."/>
            <person name="Jeffries C.D."/>
            <person name="Chain P."/>
            <person name="Saunders E."/>
            <person name="Brettin T."/>
            <person name="Detter J.C."/>
            <person name="Han C."/>
            <person name="Goker M."/>
            <person name="Bristow J."/>
            <person name="Eisen J.A."/>
            <person name="Markowitz V."/>
            <person name="Hugenholtz P."/>
            <person name="Kyrpides N.C."/>
            <person name="Klenk H.P."/>
            <person name="Lapidus A."/>
        </authorList>
    </citation>
    <scope>NUCLEOTIDE SEQUENCE [LARGE SCALE GENOMIC DNA]</scope>
    <source>
        <strain evidence="6">ATCC 9321 / DSM 20548 / JCM 6508 / NCTC 11806 / PC1</strain>
    </source>
</reference>
<dbReference type="InterPro" id="IPR001537">
    <property type="entry name" value="SpoU_MeTrfase"/>
</dbReference>
<dbReference type="SUPFAM" id="SSF55315">
    <property type="entry name" value="L30e-like"/>
    <property type="match status" value="1"/>
</dbReference>
<dbReference type="InterPro" id="IPR029026">
    <property type="entry name" value="tRNA_m1G_MTases_N"/>
</dbReference>
<evidence type="ECO:0000259" key="4">
    <source>
        <dbReference type="SMART" id="SM00967"/>
    </source>
</evidence>
<evidence type="ECO:0000256" key="1">
    <source>
        <dbReference type="ARBA" id="ARBA00007228"/>
    </source>
</evidence>
<dbReference type="GO" id="GO:0003723">
    <property type="term" value="F:RNA binding"/>
    <property type="evidence" value="ECO:0007669"/>
    <property type="project" value="InterPro"/>
</dbReference>
<dbReference type="STRING" id="525919.Apre_1341"/>
<keyword evidence="6" id="KW-1185">Reference proteome</keyword>
<dbReference type="HOGENOM" id="CLU_021322_3_2_9"/>
<gene>
    <name evidence="5" type="ordered locus">Apre_1341</name>
</gene>
<dbReference type="GO" id="GO:0006396">
    <property type="term" value="P:RNA processing"/>
    <property type="evidence" value="ECO:0007669"/>
    <property type="project" value="InterPro"/>
</dbReference>
<dbReference type="PANTHER" id="PTHR43191">
    <property type="entry name" value="RRNA METHYLTRANSFERASE 3"/>
    <property type="match status" value="1"/>
</dbReference>